<dbReference type="AlphaFoldDB" id="A0A815MCG3"/>
<dbReference type="EMBL" id="CAJOBC010083610">
    <property type="protein sequence ID" value="CAF4304266.1"/>
    <property type="molecule type" value="Genomic_DNA"/>
</dbReference>
<accession>A0A815MCG3</accession>
<protein>
    <submittedName>
        <fullName evidence="3">Uncharacterized protein</fullName>
    </submittedName>
</protein>
<name>A0A815MCG3_9BILA</name>
<reference evidence="3" key="1">
    <citation type="submission" date="2021-02" db="EMBL/GenBank/DDBJ databases">
        <authorList>
            <person name="Nowell W R."/>
        </authorList>
    </citation>
    <scope>NUCLEOTIDE SEQUENCE</scope>
</reference>
<comment type="caution">
    <text evidence="3">The sequence shown here is derived from an EMBL/GenBank/DDBJ whole genome shotgun (WGS) entry which is preliminary data.</text>
</comment>
<dbReference type="Proteomes" id="UP000681722">
    <property type="component" value="Unassembled WGS sequence"/>
</dbReference>
<keyword evidence="6" id="KW-1185">Reference proteome</keyword>
<dbReference type="EMBL" id="CAJNOQ010018182">
    <property type="protein sequence ID" value="CAF1421095.1"/>
    <property type="molecule type" value="Genomic_DNA"/>
</dbReference>
<evidence type="ECO:0000313" key="4">
    <source>
        <dbReference type="EMBL" id="CAF3946739.1"/>
    </source>
</evidence>
<evidence type="ECO:0000313" key="2">
    <source>
        <dbReference type="EMBL" id="CAF1145525.1"/>
    </source>
</evidence>
<dbReference type="Proteomes" id="UP000682733">
    <property type="component" value="Unassembled WGS sequence"/>
</dbReference>
<keyword evidence="1" id="KW-0175">Coiled coil</keyword>
<dbReference type="EMBL" id="CAJNOK010011668">
    <property type="protein sequence ID" value="CAF1145525.1"/>
    <property type="molecule type" value="Genomic_DNA"/>
</dbReference>
<evidence type="ECO:0000313" key="3">
    <source>
        <dbReference type="EMBL" id="CAF1421095.1"/>
    </source>
</evidence>
<evidence type="ECO:0000313" key="6">
    <source>
        <dbReference type="Proteomes" id="UP000663829"/>
    </source>
</evidence>
<evidence type="ECO:0000256" key="1">
    <source>
        <dbReference type="SAM" id="Coils"/>
    </source>
</evidence>
<feature type="coiled-coil region" evidence="1">
    <location>
        <begin position="223"/>
        <end position="250"/>
    </location>
</feature>
<proteinExistence type="predicted"/>
<gene>
    <name evidence="3" type="ORF">GPM918_LOCUS33724</name>
    <name evidence="2" type="ORF">OVA965_LOCUS21340</name>
    <name evidence="5" type="ORF">SRO942_LOCUS34412</name>
    <name evidence="4" type="ORF">TMI583_LOCUS21975</name>
</gene>
<dbReference type="Proteomes" id="UP000663829">
    <property type="component" value="Unassembled WGS sequence"/>
</dbReference>
<sequence length="288" mass="33155">MSKKDKHFFHDALIELERILNEQICLSSINDNYSGEEIAKIIRTICHIIWNMNLTVGYNLLPAILIRDTIKSFLYTIAVFCSNNNEKLRLISPALQHLLSRQILSQLEQDNISLDETIVTLLQKIQQFKEKNEYHKLYDNDLLTRTSVTMLNELPAKLRDMHETNTEVETILVQEMVQVIKMSLNKGKSVEQQQLGISKQLENMLTDQHSWTNDGFIIEPVTHEGIKAVIKDTEDKLNEIQNTKADVMQQQVQVQKTNSNVESVIHMTTTTTTENGNAEKIFSSRLDD</sequence>
<organism evidence="3 6">
    <name type="scientific">Didymodactylos carnosus</name>
    <dbReference type="NCBI Taxonomy" id="1234261"/>
    <lineage>
        <taxon>Eukaryota</taxon>
        <taxon>Metazoa</taxon>
        <taxon>Spiralia</taxon>
        <taxon>Gnathifera</taxon>
        <taxon>Rotifera</taxon>
        <taxon>Eurotatoria</taxon>
        <taxon>Bdelloidea</taxon>
        <taxon>Philodinida</taxon>
        <taxon>Philodinidae</taxon>
        <taxon>Didymodactylos</taxon>
    </lineage>
</organism>
<dbReference type="EMBL" id="CAJOBA010028623">
    <property type="protein sequence ID" value="CAF3946739.1"/>
    <property type="molecule type" value="Genomic_DNA"/>
</dbReference>
<dbReference type="Proteomes" id="UP000677228">
    <property type="component" value="Unassembled WGS sequence"/>
</dbReference>
<evidence type="ECO:0000313" key="5">
    <source>
        <dbReference type="EMBL" id="CAF4304266.1"/>
    </source>
</evidence>